<feature type="domain" description="TerD" evidence="8">
    <location>
        <begin position="109"/>
        <end position="154"/>
    </location>
</feature>
<dbReference type="PRINTS" id="PR00839">
    <property type="entry name" value="V8PROTEASE"/>
</dbReference>
<dbReference type="InterPro" id="IPR009003">
    <property type="entry name" value="Peptidase_S1_PA"/>
</dbReference>
<dbReference type="Pfam" id="PF13365">
    <property type="entry name" value="Trypsin_2"/>
    <property type="match status" value="1"/>
</dbReference>
<comment type="subcellular location">
    <subcellularLocation>
        <location evidence="1">Secreted</location>
    </subcellularLocation>
</comment>
<keyword evidence="10" id="KW-1185">Reference proteome</keyword>
<evidence type="ECO:0000256" key="1">
    <source>
        <dbReference type="ARBA" id="ARBA00004613"/>
    </source>
</evidence>
<dbReference type="Pfam" id="PF02342">
    <property type="entry name" value="TerD"/>
    <property type="match status" value="1"/>
</dbReference>
<evidence type="ECO:0000256" key="5">
    <source>
        <dbReference type="ARBA" id="ARBA00022801"/>
    </source>
</evidence>
<accession>A0A139SXE0</accession>
<evidence type="ECO:0000256" key="2">
    <source>
        <dbReference type="ARBA" id="ARBA00008764"/>
    </source>
</evidence>
<evidence type="ECO:0000256" key="7">
    <source>
        <dbReference type="RuleBase" id="RU004296"/>
    </source>
</evidence>
<dbReference type="CDD" id="cd06974">
    <property type="entry name" value="TerD_like"/>
    <property type="match status" value="1"/>
</dbReference>
<keyword evidence="4" id="KW-0732">Signal</keyword>
<dbReference type="Gene3D" id="2.40.10.10">
    <property type="entry name" value="Trypsin-like serine proteases"/>
    <property type="match status" value="2"/>
</dbReference>
<dbReference type="GO" id="GO:0006508">
    <property type="term" value="P:proteolysis"/>
    <property type="evidence" value="ECO:0007669"/>
    <property type="project" value="UniProtKB-KW"/>
</dbReference>
<evidence type="ECO:0000256" key="6">
    <source>
        <dbReference type="ARBA" id="ARBA00022825"/>
    </source>
</evidence>
<evidence type="ECO:0000313" key="9">
    <source>
        <dbReference type="EMBL" id="KXU39287.1"/>
    </source>
</evidence>
<keyword evidence="3 7" id="KW-0645">Protease</keyword>
<sequence length="374" mass="39601">MTLLTAGANIALEGSDCVLHLCCDSRVQFGEHAAMALLAVDDKRKPIGEAALFHAAQPWMQWDGNSERIECRLRLAGLPEGSRRVLVVLYRFSAKGPVRDLGFAHLQLNESIEYRLNLADHGEAAIIVGEFYCRGSDWKFRALAESSAYGLAALGRRLGIAIDDAHPDEQRADSAPSASSGTGFAVTQNHILTCAHVIEGMREFQIASFAGRHSAEPLLVDERNDLALLRVSGDPGLRPLAFRTGAGCTLGEPVVALGFPMAGFAGGGLHVTQGGVSALLGLHNDASRLQFTAPIQPGSSGSPLFDSSAAVVGMVTSSLPDAQNMNFALKPALILAFLQACSVSVQSAESSQALSAAQISQQVQSSLWRIEARA</sequence>
<comment type="caution">
    <text evidence="9">The sequence shown here is derived from an EMBL/GenBank/DDBJ whole genome shotgun (WGS) entry which is preliminary data.</text>
</comment>
<keyword evidence="6 7" id="KW-0720">Serine protease</keyword>
<dbReference type="GO" id="GO:0005576">
    <property type="term" value="C:extracellular region"/>
    <property type="evidence" value="ECO:0007669"/>
    <property type="project" value="UniProtKB-SubCell"/>
</dbReference>
<dbReference type="PANTHER" id="PTHR43019">
    <property type="entry name" value="SERINE ENDOPROTEASE DEGS"/>
    <property type="match status" value="1"/>
</dbReference>
<dbReference type="RefSeq" id="WP_068386947.1">
    <property type="nucleotide sequence ID" value="NZ_LSZO01000018.1"/>
</dbReference>
<dbReference type="EC" id="3.4.21.-" evidence="7"/>
<dbReference type="InterPro" id="IPR008256">
    <property type="entry name" value="Peptidase_S1B"/>
</dbReference>
<evidence type="ECO:0000256" key="4">
    <source>
        <dbReference type="ARBA" id="ARBA00022729"/>
    </source>
</evidence>
<dbReference type="AlphaFoldDB" id="A0A139SXE0"/>
<dbReference type="SUPFAM" id="SSF50494">
    <property type="entry name" value="Trypsin-like serine proteases"/>
    <property type="match status" value="1"/>
</dbReference>
<proteinExistence type="inferred from homology"/>
<dbReference type="InterPro" id="IPR043504">
    <property type="entry name" value="Peptidase_S1_PA_chymotrypsin"/>
</dbReference>
<dbReference type="GO" id="GO:0008236">
    <property type="term" value="F:serine-type peptidase activity"/>
    <property type="evidence" value="ECO:0007669"/>
    <property type="project" value="UniProtKB-KW"/>
</dbReference>
<keyword evidence="5 7" id="KW-0378">Hydrolase</keyword>
<dbReference type="InterPro" id="IPR003325">
    <property type="entry name" value="TerD"/>
</dbReference>
<gene>
    <name evidence="9" type="ORF">AXE65_09445</name>
</gene>
<reference evidence="9 10" key="1">
    <citation type="submission" date="2016-02" db="EMBL/GenBank/DDBJ databases">
        <authorList>
            <person name="Wen L."/>
            <person name="He K."/>
            <person name="Yang H."/>
        </authorList>
    </citation>
    <scope>NUCLEOTIDE SEQUENCE [LARGE SCALE GENOMIC DNA]</scope>
    <source>
        <strain evidence="9 10">CV58</strain>
    </source>
</reference>
<dbReference type="EMBL" id="LSZO01000018">
    <property type="protein sequence ID" value="KXU39287.1"/>
    <property type="molecule type" value="Genomic_DNA"/>
</dbReference>
<protein>
    <recommendedName>
        <fullName evidence="7">Serine protease</fullName>
        <ecNumber evidence="7">3.4.21.-</ecNumber>
    </recommendedName>
</protein>
<evidence type="ECO:0000259" key="8">
    <source>
        <dbReference type="Pfam" id="PF02342"/>
    </source>
</evidence>
<dbReference type="Gene3D" id="2.60.60.30">
    <property type="entry name" value="sav2460 like domains"/>
    <property type="match status" value="1"/>
</dbReference>
<organism evidence="9 10">
    <name type="scientific">Ventosimonas gracilis</name>
    <dbReference type="NCBI Taxonomy" id="1680762"/>
    <lineage>
        <taxon>Bacteria</taxon>
        <taxon>Pseudomonadati</taxon>
        <taxon>Pseudomonadota</taxon>
        <taxon>Gammaproteobacteria</taxon>
        <taxon>Pseudomonadales</taxon>
        <taxon>Ventosimonadaceae</taxon>
        <taxon>Ventosimonas</taxon>
    </lineage>
</organism>
<dbReference type="Proteomes" id="UP000072660">
    <property type="component" value="Unassembled WGS sequence"/>
</dbReference>
<comment type="similarity">
    <text evidence="2 7">Belongs to the peptidase S1B family.</text>
</comment>
<evidence type="ECO:0000313" key="10">
    <source>
        <dbReference type="Proteomes" id="UP000072660"/>
    </source>
</evidence>
<name>A0A139SXE0_9GAMM</name>
<dbReference type="PANTHER" id="PTHR43019:SF23">
    <property type="entry name" value="PROTEASE DO-LIKE 5, CHLOROPLASTIC"/>
    <property type="match status" value="1"/>
</dbReference>
<evidence type="ECO:0000256" key="3">
    <source>
        <dbReference type="ARBA" id="ARBA00022670"/>
    </source>
</evidence>